<comment type="caution">
    <text evidence="1">The sequence shown here is derived from an EMBL/GenBank/DDBJ whole genome shotgun (WGS) entry which is preliminary data.</text>
</comment>
<dbReference type="AlphaFoldDB" id="A0A7K4MPA2"/>
<protein>
    <submittedName>
        <fullName evidence="1">Uncharacterized protein</fullName>
    </submittedName>
</protein>
<dbReference type="Proteomes" id="UP000523105">
    <property type="component" value="Unassembled WGS sequence"/>
</dbReference>
<evidence type="ECO:0000313" key="1">
    <source>
        <dbReference type="EMBL" id="NWJ43410.1"/>
    </source>
</evidence>
<organism evidence="1 2">
    <name type="scientific">Marine Group I thaumarchaeote</name>
    <dbReference type="NCBI Taxonomy" id="2511932"/>
    <lineage>
        <taxon>Archaea</taxon>
        <taxon>Nitrososphaerota</taxon>
        <taxon>Marine Group I</taxon>
    </lineage>
</organism>
<sequence length="108" mass="12112">MNKTNGIDDNKIVDLDAFRKEKNTLKILQIHVGDYYAHLEMGVYLHCVGITDPMHTKEAEQHFVVEDHFGNLVTFRIDDPPPGFVVSNMNEFAAAAMGIPDPDDPQVS</sequence>
<name>A0A7K4MPA2_9ARCH</name>
<gene>
    <name evidence="1" type="ORF">HX837_04275</name>
</gene>
<dbReference type="EMBL" id="JACASV010000023">
    <property type="protein sequence ID" value="NWJ43410.1"/>
    <property type="molecule type" value="Genomic_DNA"/>
</dbReference>
<accession>A0A7K4MPA2</accession>
<proteinExistence type="predicted"/>
<evidence type="ECO:0000313" key="2">
    <source>
        <dbReference type="Proteomes" id="UP000523105"/>
    </source>
</evidence>
<reference evidence="1 2" key="1">
    <citation type="journal article" date="2019" name="Environ. Microbiol.">
        <title>Genomics insights into ecotype formation of ammonia-oxidizing archaea in the deep ocean.</title>
        <authorList>
            <person name="Wang Y."/>
            <person name="Huang J.M."/>
            <person name="Cui G.J."/>
            <person name="Nunoura T."/>
            <person name="Takaki Y."/>
            <person name="Li W.L."/>
            <person name="Li J."/>
            <person name="Gao Z.M."/>
            <person name="Takai K."/>
            <person name="Zhang A.Q."/>
            <person name="Stepanauskas R."/>
        </authorList>
    </citation>
    <scope>NUCLEOTIDE SEQUENCE [LARGE SCALE GENOMIC DNA]</scope>
    <source>
        <strain evidence="1 2">L15b</strain>
    </source>
</reference>